<reference evidence="2 3" key="1">
    <citation type="submission" date="2020-10" db="EMBL/GenBank/DDBJ databases">
        <title>Sequencing the genomes of 1000 actinobacteria strains.</title>
        <authorList>
            <person name="Klenk H.-P."/>
        </authorList>
    </citation>
    <scope>NUCLEOTIDE SEQUENCE [LARGE SCALE GENOMIC DNA]</scope>
    <source>
        <strain evidence="2 3">DSM 41803</strain>
    </source>
</reference>
<keyword evidence="1" id="KW-0732">Signal</keyword>
<evidence type="ECO:0000256" key="1">
    <source>
        <dbReference type="SAM" id="SignalP"/>
    </source>
</evidence>
<evidence type="ECO:0000313" key="3">
    <source>
        <dbReference type="Proteomes" id="UP000629287"/>
    </source>
</evidence>
<gene>
    <name evidence="2" type="ORF">H4687_004836</name>
</gene>
<dbReference type="AlphaFoldDB" id="A0A8I0P720"/>
<evidence type="ECO:0000313" key="2">
    <source>
        <dbReference type="EMBL" id="MBE1598707.1"/>
    </source>
</evidence>
<dbReference type="RefSeq" id="WP_225966800.1">
    <property type="nucleotide sequence ID" value="NZ_JADBGF010000001.1"/>
</dbReference>
<dbReference type="EMBL" id="JADBGF010000001">
    <property type="protein sequence ID" value="MBE1598707.1"/>
    <property type="molecule type" value="Genomic_DNA"/>
</dbReference>
<dbReference type="Proteomes" id="UP000629287">
    <property type="component" value="Unassembled WGS sequence"/>
</dbReference>
<proteinExistence type="predicted"/>
<evidence type="ECO:0008006" key="4">
    <source>
        <dbReference type="Google" id="ProtNLM"/>
    </source>
</evidence>
<feature type="chain" id="PRO_5034889785" description="Lipoprotein" evidence="1">
    <location>
        <begin position="33"/>
        <end position="203"/>
    </location>
</feature>
<comment type="caution">
    <text evidence="2">The sequence shown here is derived from an EMBL/GenBank/DDBJ whole genome shotgun (WGS) entry which is preliminary data.</text>
</comment>
<accession>A0A8I0P720</accession>
<name>A0A8I0P720_9ACTN</name>
<feature type="signal peptide" evidence="1">
    <location>
        <begin position="1"/>
        <end position="32"/>
    </location>
</feature>
<protein>
    <recommendedName>
        <fullName evidence="4">Lipoprotein</fullName>
    </recommendedName>
</protein>
<sequence>MRPRSLSGRKSVLVAALGCAVLSVGGVQSAVASDDDPEARFRVLATAITESCGPVRVDRVTTSASPSKAASAAAAAAASASRSASRSTSVPEVPLGVVEACAARVHVQRVDDAFENTGTSGYQAMRDKLTELGYPASRIHRMPDVFSDTPRARLDLRVDGGHLALDVTDYGANVVVEAFGAPASPGVSVTDVRRTPIVDRPTS</sequence>
<keyword evidence="3" id="KW-1185">Reference proteome</keyword>
<dbReference type="GeneID" id="86829399"/>
<organism evidence="2 3">
    <name type="scientific">Streptomyces stelliscabiei</name>
    <dbReference type="NCBI Taxonomy" id="146820"/>
    <lineage>
        <taxon>Bacteria</taxon>
        <taxon>Bacillati</taxon>
        <taxon>Actinomycetota</taxon>
        <taxon>Actinomycetes</taxon>
        <taxon>Kitasatosporales</taxon>
        <taxon>Streptomycetaceae</taxon>
        <taxon>Streptomyces</taxon>
    </lineage>
</organism>